<dbReference type="OrthoDB" id="5855924at2759"/>
<feature type="compositionally biased region" description="Basic and acidic residues" evidence="1">
    <location>
        <begin position="79"/>
        <end position="89"/>
    </location>
</feature>
<protein>
    <submittedName>
        <fullName evidence="4">CLUMA_CG016142, isoform A</fullName>
    </submittedName>
</protein>
<evidence type="ECO:0000259" key="3">
    <source>
        <dbReference type="SMART" id="SM00848"/>
    </source>
</evidence>
<feature type="signal peptide" evidence="2">
    <location>
        <begin position="1"/>
        <end position="16"/>
    </location>
</feature>
<reference evidence="4 5" key="1">
    <citation type="submission" date="2015-04" db="EMBL/GenBank/DDBJ databases">
        <authorList>
            <person name="Syromyatnikov M.Y."/>
            <person name="Popov V.N."/>
        </authorList>
    </citation>
    <scope>NUCLEOTIDE SEQUENCE [LARGE SCALE GENOMIC DNA]</scope>
</reference>
<dbReference type="InterPro" id="IPR013201">
    <property type="entry name" value="Prot_inhib_I29"/>
</dbReference>
<evidence type="ECO:0000313" key="4">
    <source>
        <dbReference type="EMBL" id="CRL03477.1"/>
    </source>
</evidence>
<feature type="region of interest" description="Disordered" evidence="1">
    <location>
        <begin position="74"/>
        <end position="99"/>
    </location>
</feature>
<dbReference type="InterPro" id="IPR038765">
    <property type="entry name" value="Papain-like_cys_pep_sf"/>
</dbReference>
<feature type="domain" description="Cathepsin propeptide inhibitor" evidence="3">
    <location>
        <begin position="28"/>
        <end position="87"/>
    </location>
</feature>
<evidence type="ECO:0000313" key="5">
    <source>
        <dbReference type="Proteomes" id="UP000183832"/>
    </source>
</evidence>
<dbReference type="Proteomes" id="UP000183832">
    <property type="component" value="Unassembled WGS sequence"/>
</dbReference>
<accession>A0A1J1ITB3</accession>
<dbReference type="Pfam" id="PF08246">
    <property type="entry name" value="Inhibitor_I29"/>
    <property type="match status" value="1"/>
</dbReference>
<evidence type="ECO:0000256" key="1">
    <source>
        <dbReference type="SAM" id="MobiDB-lite"/>
    </source>
</evidence>
<evidence type="ECO:0000256" key="2">
    <source>
        <dbReference type="SAM" id="SignalP"/>
    </source>
</evidence>
<name>A0A1J1ITB3_9DIPT</name>
<dbReference type="SUPFAM" id="SSF54001">
    <property type="entry name" value="Cysteine proteinases"/>
    <property type="match status" value="1"/>
</dbReference>
<keyword evidence="2" id="KW-0732">Signal</keyword>
<dbReference type="Gene3D" id="1.10.287.2250">
    <property type="match status" value="1"/>
</dbReference>
<gene>
    <name evidence="4" type="ORF">CLUMA_CG016142</name>
</gene>
<sequence length="99" mass="11332">MKLFIIILVFVGCTYGQGSGGKTVEEQWNDFKDLFQRSFDKVEDKMRFQIYKHNLALVEAQNAKFARGESDHGAAINDLSDRTPEEKQVLEQQIRPVPA</sequence>
<dbReference type="STRING" id="568069.A0A1J1ITB3"/>
<organism evidence="4 5">
    <name type="scientific">Clunio marinus</name>
    <dbReference type="NCBI Taxonomy" id="568069"/>
    <lineage>
        <taxon>Eukaryota</taxon>
        <taxon>Metazoa</taxon>
        <taxon>Ecdysozoa</taxon>
        <taxon>Arthropoda</taxon>
        <taxon>Hexapoda</taxon>
        <taxon>Insecta</taxon>
        <taxon>Pterygota</taxon>
        <taxon>Neoptera</taxon>
        <taxon>Endopterygota</taxon>
        <taxon>Diptera</taxon>
        <taxon>Nematocera</taxon>
        <taxon>Chironomoidea</taxon>
        <taxon>Chironomidae</taxon>
        <taxon>Clunio</taxon>
    </lineage>
</organism>
<dbReference type="AlphaFoldDB" id="A0A1J1ITB3"/>
<feature type="chain" id="PRO_5012520599" evidence="2">
    <location>
        <begin position="17"/>
        <end position="99"/>
    </location>
</feature>
<dbReference type="SMART" id="SM00848">
    <property type="entry name" value="Inhibitor_I29"/>
    <property type="match status" value="1"/>
</dbReference>
<dbReference type="EMBL" id="CVRI01000059">
    <property type="protein sequence ID" value="CRL03477.1"/>
    <property type="molecule type" value="Genomic_DNA"/>
</dbReference>
<keyword evidence="5" id="KW-1185">Reference proteome</keyword>
<proteinExistence type="predicted"/>